<comment type="caution">
    <text evidence="3">The sequence shown here is derived from an EMBL/GenBank/DDBJ whole genome shotgun (WGS) entry which is preliminary data.</text>
</comment>
<dbReference type="InterPro" id="IPR015940">
    <property type="entry name" value="UBA"/>
</dbReference>
<evidence type="ECO:0000313" key="4">
    <source>
        <dbReference type="Proteomes" id="UP000676336"/>
    </source>
</evidence>
<protein>
    <recommendedName>
        <fullName evidence="2">UBA domain-containing protein</fullName>
    </recommendedName>
</protein>
<evidence type="ECO:0000256" key="1">
    <source>
        <dbReference type="SAM" id="MobiDB-lite"/>
    </source>
</evidence>
<name>A0A8S3DIU5_9BILA</name>
<organism evidence="3 4">
    <name type="scientific">Rotaria magnacalcarata</name>
    <dbReference type="NCBI Taxonomy" id="392030"/>
    <lineage>
        <taxon>Eukaryota</taxon>
        <taxon>Metazoa</taxon>
        <taxon>Spiralia</taxon>
        <taxon>Gnathifera</taxon>
        <taxon>Rotifera</taxon>
        <taxon>Eurotatoria</taxon>
        <taxon>Bdelloidea</taxon>
        <taxon>Philodinida</taxon>
        <taxon>Philodinidae</taxon>
        <taxon>Rotaria</taxon>
    </lineage>
</organism>
<dbReference type="AlphaFoldDB" id="A0A8S3DIU5"/>
<reference evidence="3" key="1">
    <citation type="submission" date="2021-02" db="EMBL/GenBank/DDBJ databases">
        <authorList>
            <person name="Nowell W R."/>
        </authorList>
    </citation>
    <scope>NUCLEOTIDE SEQUENCE</scope>
</reference>
<dbReference type="InterPro" id="IPR009060">
    <property type="entry name" value="UBA-like_sf"/>
</dbReference>
<dbReference type="EMBL" id="CAJOBI010207648">
    <property type="protein sequence ID" value="CAF5009568.1"/>
    <property type="molecule type" value="Genomic_DNA"/>
</dbReference>
<dbReference type="PROSITE" id="PS50030">
    <property type="entry name" value="UBA"/>
    <property type="match status" value="1"/>
</dbReference>
<dbReference type="Proteomes" id="UP000676336">
    <property type="component" value="Unassembled WGS sequence"/>
</dbReference>
<gene>
    <name evidence="3" type="ORF">SMN809_LOCUS57141</name>
</gene>
<dbReference type="SUPFAM" id="SSF46934">
    <property type="entry name" value="UBA-like"/>
    <property type="match status" value="1"/>
</dbReference>
<feature type="compositionally biased region" description="Polar residues" evidence="1">
    <location>
        <begin position="22"/>
        <end position="51"/>
    </location>
</feature>
<feature type="domain" description="UBA" evidence="2">
    <location>
        <begin position="133"/>
        <end position="174"/>
    </location>
</feature>
<accession>A0A8S3DIU5</accession>
<dbReference type="Gene3D" id="1.10.8.10">
    <property type="entry name" value="DNA helicase RuvA subunit, C-terminal domain"/>
    <property type="match status" value="1"/>
</dbReference>
<evidence type="ECO:0000259" key="2">
    <source>
        <dbReference type="PROSITE" id="PS50030"/>
    </source>
</evidence>
<evidence type="ECO:0000313" key="3">
    <source>
        <dbReference type="EMBL" id="CAF5009568.1"/>
    </source>
</evidence>
<feature type="region of interest" description="Disordered" evidence="1">
    <location>
        <begin position="1"/>
        <end position="51"/>
    </location>
</feature>
<sequence length="185" mass="20393">MNSPIVASEKDEQSIENPTPVIDSTPSTENSSSLTPPIGLNNNEENQSTRSNQRFDFVDTVVTNVFSAAKQASSTAIAIFHTLQAYEEPVVSVSPPDREQEKPTLFNSFNPNQVNNHGLSVLSNETSTSINSSSSSDPMKKLIEMGFANRAKNQRLLNANANDLAKVIELLTIENDDADWFFHRH</sequence>
<proteinExistence type="predicted"/>